<accession>A0A131XJK6</accession>
<feature type="non-terminal residue" evidence="2">
    <location>
        <position position="1"/>
    </location>
</feature>
<evidence type="ECO:0000256" key="1">
    <source>
        <dbReference type="SAM" id="MobiDB-lite"/>
    </source>
</evidence>
<feature type="region of interest" description="Disordered" evidence="1">
    <location>
        <begin position="52"/>
        <end position="148"/>
    </location>
</feature>
<dbReference type="AlphaFoldDB" id="A0A131XJK6"/>
<proteinExistence type="evidence at transcript level"/>
<sequence>GQAARAPTPPQCLRACQASTPYSRRPLPALGSACLDASWEVGTGTVLRRCPKVAANAGGTSGRRRRTPSSRTPQGLPFERRHFRDRRSRVARQRWTSRRGSASGGSRGRSRGRTCQSPTGRWTPSGCAAAPMPAGGSLSAPAVPGGQP</sequence>
<reference evidence="2" key="1">
    <citation type="journal article" date="2017" name="Ticks Tick Borne Dis.">
        <title>An insight into the sialome of Hyalomma excavatum.</title>
        <authorList>
            <person name="Ribeiro J.M."/>
            <person name="Slovak M."/>
            <person name="Francischetti I.M."/>
        </authorList>
    </citation>
    <scope>NUCLEOTIDE SEQUENCE</scope>
    <source>
        <strain evidence="2">Samish</strain>
        <tissue evidence="2">Salivary glands</tissue>
    </source>
</reference>
<protein>
    <submittedName>
        <fullName evidence="2">Uncharacterized protein</fullName>
    </submittedName>
</protein>
<evidence type="ECO:0000313" key="2">
    <source>
        <dbReference type="EMBL" id="JAP67303.1"/>
    </source>
</evidence>
<organism evidence="2">
    <name type="scientific">Hyalomma excavatum</name>
    <dbReference type="NCBI Taxonomy" id="257692"/>
    <lineage>
        <taxon>Eukaryota</taxon>
        <taxon>Metazoa</taxon>
        <taxon>Ecdysozoa</taxon>
        <taxon>Arthropoda</taxon>
        <taxon>Chelicerata</taxon>
        <taxon>Arachnida</taxon>
        <taxon>Acari</taxon>
        <taxon>Parasitiformes</taxon>
        <taxon>Ixodida</taxon>
        <taxon>Ixodoidea</taxon>
        <taxon>Ixodidae</taxon>
        <taxon>Hyalomminae</taxon>
        <taxon>Hyalomma</taxon>
    </lineage>
</organism>
<name>A0A131XJK6_9ACAR</name>
<dbReference type="EMBL" id="GEFH01001278">
    <property type="protein sequence ID" value="JAP67303.1"/>
    <property type="molecule type" value="mRNA"/>
</dbReference>
<feature type="compositionally biased region" description="Basic residues" evidence="1">
    <location>
        <begin position="81"/>
        <end position="97"/>
    </location>
</feature>